<dbReference type="InterPro" id="IPR002481">
    <property type="entry name" value="FUR"/>
</dbReference>
<gene>
    <name evidence="7" type="ORF">JOF59_006125</name>
</gene>
<keyword evidence="2" id="KW-0678">Repressor</keyword>
<evidence type="ECO:0000256" key="1">
    <source>
        <dbReference type="ARBA" id="ARBA00007957"/>
    </source>
</evidence>
<evidence type="ECO:0000256" key="2">
    <source>
        <dbReference type="ARBA" id="ARBA00022491"/>
    </source>
</evidence>
<evidence type="ECO:0000256" key="6">
    <source>
        <dbReference type="ARBA" id="ARBA00023163"/>
    </source>
</evidence>
<dbReference type="EMBL" id="JAGINS010000002">
    <property type="protein sequence ID" value="MBP2363633.1"/>
    <property type="molecule type" value="Genomic_DNA"/>
</dbReference>
<evidence type="ECO:0000256" key="3">
    <source>
        <dbReference type="ARBA" id="ARBA00022833"/>
    </source>
</evidence>
<comment type="similarity">
    <text evidence="1">Belongs to the Fur family.</text>
</comment>
<proteinExistence type="inferred from homology"/>
<dbReference type="InterPro" id="IPR036390">
    <property type="entry name" value="WH_DNA-bd_sf"/>
</dbReference>
<keyword evidence="8" id="KW-1185">Reference proteome</keyword>
<protein>
    <submittedName>
        <fullName evidence="7">Fur family ferric uptake transcriptional regulator</fullName>
    </submittedName>
</protein>
<name>A0ABS4VI80_9ACTN</name>
<keyword evidence="5" id="KW-0238">DNA-binding</keyword>
<evidence type="ECO:0000256" key="5">
    <source>
        <dbReference type="ARBA" id="ARBA00023125"/>
    </source>
</evidence>
<sequence>MTQQGIRIGLTTVYRALAAADAEGRLEAVYTRSGAKAYRYLPPVHEHHLTCRVCGAGVAFFCQVLEDWVAQLGPRHGFEDVRHAVAATGTCPGCALGDAG</sequence>
<keyword evidence="6" id="KW-0804">Transcription</keyword>
<dbReference type="Gene3D" id="1.10.10.10">
    <property type="entry name" value="Winged helix-like DNA-binding domain superfamily/Winged helix DNA-binding domain"/>
    <property type="match status" value="1"/>
</dbReference>
<dbReference type="InterPro" id="IPR043135">
    <property type="entry name" value="Fur_C"/>
</dbReference>
<evidence type="ECO:0000313" key="7">
    <source>
        <dbReference type="EMBL" id="MBP2363633.1"/>
    </source>
</evidence>
<comment type="caution">
    <text evidence="7">The sequence shown here is derived from an EMBL/GenBank/DDBJ whole genome shotgun (WGS) entry which is preliminary data.</text>
</comment>
<accession>A0ABS4VI80</accession>
<keyword evidence="3" id="KW-0862">Zinc</keyword>
<keyword evidence="4" id="KW-0805">Transcription regulation</keyword>
<dbReference type="Gene3D" id="3.30.1490.190">
    <property type="match status" value="1"/>
</dbReference>
<dbReference type="Proteomes" id="UP001519311">
    <property type="component" value="Unassembled WGS sequence"/>
</dbReference>
<dbReference type="SUPFAM" id="SSF46785">
    <property type="entry name" value="Winged helix' DNA-binding domain"/>
    <property type="match status" value="1"/>
</dbReference>
<evidence type="ECO:0000256" key="4">
    <source>
        <dbReference type="ARBA" id="ARBA00023015"/>
    </source>
</evidence>
<dbReference type="InterPro" id="IPR036388">
    <property type="entry name" value="WH-like_DNA-bd_sf"/>
</dbReference>
<reference evidence="7 8" key="1">
    <citation type="submission" date="2021-03" db="EMBL/GenBank/DDBJ databases">
        <title>Sequencing the genomes of 1000 actinobacteria strains.</title>
        <authorList>
            <person name="Klenk H.-P."/>
        </authorList>
    </citation>
    <scope>NUCLEOTIDE SEQUENCE [LARGE SCALE GENOMIC DNA]</scope>
    <source>
        <strain evidence="7 8">DSM 40843</strain>
    </source>
</reference>
<evidence type="ECO:0000313" key="8">
    <source>
        <dbReference type="Proteomes" id="UP001519311"/>
    </source>
</evidence>
<dbReference type="Pfam" id="PF01475">
    <property type="entry name" value="FUR"/>
    <property type="match status" value="1"/>
</dbReference>
<organism evidence="7 8">
    <name type="scientific">Streptomyces clavifer</name>
    <dbReference type="NCBI Taxonomy" id="68188"/>
    <lineage>
        <taxon>Bacteria</taxon>
        <taxon>Bacillati</taxon>
        <taxon>Actinomycetota</taxon>
        <taxon>Actinomycetes</taxon>
        <taxon>Kitasatosporales</taxon>
        <taxon>Streptomycetaceae</taxon>
        <taxon>Streptomyces</taxon>
    </lineage>
</organism>